<dbReference type="EMBL" id="CP042914">
    <property type="protein sequence ID" value="QEG40221.1"/>
    <property type="molecule type" value="Genomic_DNA"/>
</dbReference>
<proteinExistence type="predicted"/>
<dbReference type="Proteomes" id="UP000325286">
    <property type="component" value="Chromosome"/>
</dbReference>
<organism evidence="1 2">
    <name type="scientific">Roseimaritima ulvae</name>
    <dbReference type="NCBI Taxonomy" id="980254"/>
    <lineage>
        <taxon>Bacteria</taxon>
        <taxon>Pseudomonadati</taxon>
        <taxon>Planctomycetota</taxon>
        <taxon>Planctomycetia</taxon>
        <taxon>Pirellulales</taxon>
        <taxon>Pirellulaceae</taxon>
        <taxon>Roseimaritima</taxon>
    </lineage>
</organism>
<gene>
    <name evidence="1" type="ORF">UC8_22280</name>
</gene>
<dbReference type="SUPFAM" id="SSF48371">
    <property type="entry name" value="ARM repeat"/>
    <property type="match status" value="1"/>
</dbReference>
<dbReference type="InterPro" id="IPR011990">
    <property type="entry name" value="TPR-like_helical_dom_sf"/>
</dbReference>
<protein>
    <submittedName>
        <fullName evidence="1">Tetratricopeptide repeat protein</fullName>
    </submittedName>
</protein>
<sequence length="224" mass="24435">MTQPIVRNSRLVASYRRYLASADTLRFAQQVSDAYLPSTLAKLLAVGCIEVRRAASLALGIVGDGTVVEALGRALSDSDRGVRLAADDAFRATLVRDAAPAHHQQLLQVMHLNDGGEFAAGLPPAMILANQSPGYAEAMHQMGICWEGLNNLDEAEAAFRKCLWLCRFHYPAWIGVARCRMERNDLGAALKALDLATSICPDLEVPRAQARVIRRRLGISERQG</sequence>
<keyword evidence="2" id="KW-1185">Reference proteome</keyword>
<dbReference type="Gene3D" id="1.25.40.10">
    <property type="entry name" value="Tetratricopeptide repeat domain"/>
    <property type="match status" value="1"/>
</dbReference>
<dbReference type="RefSeq" id="WP_068137979.1">
    <property type="nucleotide sequence ID" value="NZ_CP042914.1"/>
</dbReference>
<dbReference type="InterPro" id="IPR019734">
    <property type="entry name" value="TPR_rpt"/>
</dbReference>
<evidence type="ECO:0000313" key="2">
    <source>
        <dbReference type="Proteomes" id="UP000325286"/>
    </source>
</evidence>
<dbReference type="InterPro" id="IPR011989">
    <property type="entry name" value="ARM-like"/>
</dbReference>
<reference evidence="1 2" key="1">
    <citation type="submission" date="2019-08" db="EMBL/GenBank/DDBJ databases">
        <title>Deep-cultivation of Planctomycetes and their phenomic and genomic characterization uncovers novel biology.</title>
        <authorList>
            <person name="Wiegand S."/>
            <person name="Jogler M."/>
            <person name="Boedeker C."/>
            <person name="Pinto D."/>
            <person name="Vollmers J."/>
            <person name="Rivas-Marin E."/>
            <person name="Kohn T."/>
            <person name="Peeters S.H."/>
            <person name="Heuer A."/>
            <person name="Rast P."/>
            <person name="Oberbeckmann S."/>
            <person name="Bunk B."/>
            <person name="Jeske O."/>
            <person name="Meyerdierks A."/>
            <person name="Storesund J.E."/>
            <person name="Kallscheuer N."/>
            <person name="Luecker S."/>
            <person name="Lage O.M."/>
            <person name="Pohl T."/>
            <person name="Merkel B.J."/>
            <person name="Hornburger P."/>
            <person name="Mueller R.-W."/>
            <person name="Bruemmer F."/>
            <person name="Labrenz M."/>
            <person name="Spormann A.M."/>
            <person name="Op den Camp H."/>
            <person name="Overmann J."/>
            <person name="Amann R."/>
            <person name="Jetten M.S.M."/>
            <person name="Mascher T."/>
            <person name="Medema M.H."/>
            <person name="Devos D.P."/>
            <person name="Kaster A.-K."/>
            <person name="Ovreas L."/>
            <person name="Rohde M."/>
            <person name="Galperin M.Y."/>
            <person name="Jogler C."/>
        </authorList>
    </citation>
    <scope>NUCLEOTIDE SEQUENCE [LARGE SCALE GENOMIC DNA]</scope>
    <source>
        <strain evidence="1 2">UC8</strain>
    </source>
</reference>
<dbReference type="SMART" id="SM00028">
    <property type="entry name" value="TPR"/>
    <property type="match status" value="2"/>
</dbReference>
<accession>A0A5B9R1X5</accession>
<name>A0A5B9R1X5_9BACT</name>
<dbReference type="AlphaFoldDB" id="A0A5B9R1X5"/>
<dbReference type="Gene3D" id="1.25.10.10">
    <property type="entry name" value="Leucine-rich Repeat Variant"/>
    <property type="match status" value="1"/>
</dbReference>
<dbReference type="OrthoDB" id="256486at2"/>
<dbReference type="SUPFAM" id="SSF48452">
    <property type="entry name" value="TPR-like"/>
    <property type="match status" value="1"/>
</dbReference>
<evidence type="ECO:0000313" key="1">
    <source>
        <dbReference type="EMBL" id="QEG40221.1"/>
    </source>
</evidence>
<dbReference type="InterPro" id="IPR016024">
    <property type="entry name" value="ARM-type_fold"/>
</dbReference>
<dbReference type="KEGG" id="rul:UC8_22280"/>